<comment type="caution">
    <text evidence="1">The sequence shown here is derived from an EMBL/GenBank/DDBJ whole genome shotgun (WGS) entry which is preliminary data.</text>
</comment>
<sequence>MGEFNLLDEKWINVVTDYKGTTKPVGIKDFFENAHNYIALAGDTPTQDFAVMRFLLAVLHTVFSRYDADGNAYEMLEMNDRMQPKEEPAEDLEEYEDLLMDTWKDLWNKGNFPKIVNEYLEEWKDRFNLFDDKYPFYQVTEKEIDVSKINKSAPSEVLGKNINRRISESANKIALFSPKYSNDLNKEKMSQDEVARWLLTFQSYSGLSDKVIFGKEKYKASKGWLFDLGGVFLSSDNLFKTLLLNLQLKNFSNKIQKPCWEFSPEEVVQKQMSFEPIDNIAELYTVWSRAVCIKDYSPENAFSMSIVKLPEVIHEDQFLEPMTIWRYNTTGDNKEKFTPRKHQMNKSMWRSFGLITETESEENPDPKNKKRKPGIIDWMNKISDFVDDKIIKINSISMEDDGNATSWVPTNEVVDHLYIDEAVFNDLEKEGWIYRINKVVDMTKEVVEFIYKGFLNDINEIRNLESKDFVNNGVELLYYEIDKPFRDWILSIDINDDKEKKITDWKNELSYLVFNQAEKIAKSSNSRDFIGISVDGTTKNIATAFNIFSARLNKKLGKRRELNGENK</sequence>
<evidence type="ECO:0000313" key="1">
    <source>
        <dbReference type="EMBL" id="PVY95504.1"/>
    </source>
</evidence>
<reference evidence="1 2" key="1">
    <citation type="submission" date="2018-04" db="EMBL/GenBank/DDBJ databases">
        <title>Genomic Encyclopedia of Type Strains, Phase IV (KMG-IV): sequencing the most valuable type-strain genomes for metagenomic binning, comparative biology and taxonomic classification.</title>
        <authorList>
            <person name="Goeker M."/>
        </authorList>
    </citation>
    <scope>NUCLEOTIDE SEQUENCE [LARGE SCALE GENOMIC DNA]</scope>
    <source>
        <strain evidence="1 2">DSM 20705</strain>
    </source>
</reference>
<organism evidence="1 2">
    <name type="scientific">Ezakiella coagulans</name>
    <dbReference type="NCBI Taxonomy" id="46507"/>
    <lineage>
        <taxon>Bacteria</taxon>
        <taxon>Bacillati</taxon>
        <taxon>Bacillota</taxon>
        <taxon>Tissierellia</taxon>
        <taxon>Ezakiella</taxon>
    </lineage>
</organism>
<dbReference type="AlphaFoldDB" id="A0A2U1E6D0"/>
<accession>A0A2U1E6D0</accession>
<dbReference type="EMBL" id="QEKV01000001">
    <property type="protein sequence ID" value="PVY95504.1"/>
    <property type="molecule type" value="Genomic_DNA"/>
</dbReference>
<keyword evidence="2" id="KW-1185">Reference proteome</keyword>
<name>A0A2U1E6D0_9FIRM</name>
<dbReference type="Proteomes" id="UP000245793">
    <property type="component" value="Unassembled WGS sequence"/>
</dbReference>
<dbReference type="Pfam" id="PF09481">
    <property type="entry name" value="CRISPR_Cse1"/>
    <property type="match status" value="1"/>
</dbReference>
<dbReference type="Gene3D" id="1.10.132.100">
    <property type="match status" value="1"/>
</dbReference>
<dbReference type="RefSeq" id="WP_116479445.1">
    <property type="nucleotide sequence ID" value="NZ_QEKV01000001.1"/>
</dbReference>
<dbReference type="InterPro" id="IPR013381">
    <property type="entry name" value="CRISPR-assoc_prot_Cse1"/>
</dbReference>
<proteinExistence type="predicted"/>
<evidence type="ECO:0000313" key="2">
    <source>
        <dbReference type="Proteomes" id="UP000245793"/>
    </source>
</evidence>
<gene>
    <name evidence="1" type="ORF">C7381_10128</name>
</gene>
<protein>
    <submittedName>
        <fullName evidence="1">CRISPR system Cascade subunit CasA</fullName>
    </submittedName>
</protein>